<accession>A0A917HP90</accession>
<feature type="chain" id="PRO_5037356331" description="Phosphatase" evidence="1">
    <location>
        <begin position="26"/>
        <end position="43"/>
    </location>
</feature>
<evidence type="ECO:0000256" key="1">
    <source>
        <dbReference type="SAM" id="SignalP"/>
    </source>
</evidence>
<evidence type="ECO:0000313" key="2">
    <source>
        <dbReference type="EMBL" id="GGG86087.1"/>
    </source>
</evidence>
<keyword evidence="3" id="KW-1185">Reference proteome</keyword>
<evidence type="ECO:0000313" key="3">
    <source>
        <dbReference type="Proteomes" id="UP000622860"/>
    </source>
</evidence>
<reference evidence="2" key="2">
    <citation type="submission" date="2020-09" db="EMBL/GenBank/DDBJ databases">
        <authorList>
            <person name="Sun Q."/>
            <person name="Zhou Y."/>
        </authorList>
    </citation>
    <scope>NUCLEOTIDE SEQUENCE</scope>
    <source>
        <strain evidence="2">CGMCC 1.12754</strain>
    </source>
</reference>
<gene>
    <name evidence="2" type="ORF">GCM10011398_34820</name>
</gene>
<sequence>MRKARIAVVLTTVSLLFFPCTSIFADDTSILEDNQDPGLGDID</sequence>
<dbReference type="EMBL" id="BMFR01000022">
    <property type="protein sequence ID" value="GGG86087.1"/>
    <property type="molecule type" value="Genomic_DNA"/>
</dbReference>
<evidence type="ECO:0008006" key="4">
    <source>
        <dbReference type="Google" id="ProtNLM"/>
    </source>
</evidence>
<organism evidence="2 3">
    <name type="scientific">Virgibacillus oceani</name>
    <dbReference type="NCBI Taxonomy" id="1479511"/>
    <lineage>
        <taxon>Bacteria</taxon>
        <taxon>Bacillati</taxon>
        <taxon>Bacillota</taxon>
        <taxon>Bacilli</taxon>
        <taxon>Bacillales</taxon>
        <taxon>Bacillaceae</taxon>
        <taxon>Virgibacillus</taxon>
    </lineage>
</organism>
<feature type="signal peptide" evidence="1">
    <location>
        <begin position="1"/>
        <end position="25"/>
    </location>
</feature>
<comment type="caution">
    <text evidence="2">The sequence shown here is derived from an EMBL/GenBank/DDBJ whole genome shotgun (WGS) entry which is preliminary data.</text>
</comment>
<keyword evidence="1" id="KW-0732">Signal</keyword>
<dbReference type="RefSeq" id="WP_268233846.1">
    <property type="nucleotide sequence ID" value="NZ_BMFR01000022.1"/>
</dbReference>
<name>A0A917HP90_9BACI</name>
<dbReference type="AlphaFoldDB" id="A0A917HP90"/>
<protein>
    <recommendedName>
        <fullName evidence="4">Phosphatase</fullName>
    </recommendedName>
</protein>
<proteinExistence type="predicted"/>
<dbReference type="Proteomes" id="UP000622860">
    <property type="component" value="Unassembled WGS sequence"/>
</dbReference>
<reference evidence="2" key="1">
    <citation type="journal article" date="2014" name="Int. J. Syst. Evol. Microbiol.">
        <title>Complete genome sequence of Corynebacterium casei LMG S-19264T (=DSM 44701T), isolated from a smear-ripened cheese.</title>
        <authorList>
            <consortium name="US DOE Joint Genome Institute (JGI-PGF)"/>
            <person name="Walter F."/>
            <person name="Albersmeier A."/>
            <person name="Kalinowski J."/>
            <person name="Ruckert C."/>
        </authorList>
    </citation>
    <scope>NUCLEOTIDE SEQUENCE</scope>
    <source>
        <strain evidence="2">CGMCC 1.12754</strain>
    </source>
</reference>